<keyword evidence="11" id="KW-0786">Thiamine pyrophosphate</keyword>
<evidence type="ECO:0000256" key="3">
    <source>
        <dbReference type="ARBA" id="ARBA00004980"/>
    </source>
</evidence>
<dbReference type="InterPro" id="IPR009014">
    <property type="entry name" value="Transketo_C/PFOR_II"/>
</dbReference>
<evidence type="ECO:0000256" key="11">
    <source>
        <dbReference type="ARBA" id="ARBA00023052"/>
    </source>
</evidence>
<dbReference type="InterPro" id="IPR033248">
    <property type="entry name" value="Transketolase_C"/>
</dbReference>
<evidence type="ECO:0000256" key="13">
    <source>
        <dbReference type="SAM" id="MobiDB-lite"/>
    </source>
</evidence>
<dbReference type="CDD" id="cd07033">
    <property type="entry name" value="TPP_PYR_DXS_TK_like"/>
    <property type="match status" value="1"/>
</dbReference>
<dbReference type="Pfam" id="PF13292">
    <property type="entry name" value="DXP_synthase_N"/>
    <property type="match status" value="1"/>
</dbReference>
<reference evidence="17" key="4">
    <citation type="submission" date="2019-05" db="EMBL/GenBank/DDBJ databases">
        <authorList>
            <consortium name="Pathogen Informatics"/>
        </authorList>
    </citation>
    <scope>NUCLEOTIDE SEQUENCE</scope>
    <source>
        <strain evidence="17">17X</strain>
    </source>
</reference>
<evidence type="ECO:0000256" key="10">
    <source>
        <dbReference type="ARBA" id="ARBA00022977"/>
    </source>
</evidence>
<accession>A0A078KLI8</accession>
<dbReference type="Proteomes" id="UP000072874">
    <property type="component" value="Chromosome 13"/>
</dbReference>
<evidence type="ECO:0000256" key="8">
    <source>
        <dbReference type="ARBA" id="ARBA00022723"/>
    </source>
</evidence>
<dbReference type="Gene3D" id="3.40.50.920">
    <property type="match status" value="1"/>
</dbReference>
<dbReference type="PROSITE" id="PS00802">
    <property type="entry name" value="TRANSKETOLASE_2"/>
    <property type="match status" value="1"/>
</dbReference>
<evidence type="ECO:0000256" key="1">
    <source>
        <dbReference type="ARBA" id="ARBA00001946"/>
    </source>
</evidence>
<comment type="pathway">
    <text evidence="3">Metabolic intermediate biosynthesis; 1-deoxy-D-xylulose 5-phosphate biosynthesis; 1-deoxy-D-xylulose 5-phosphate from D-glyceraldehyde 3-phosphate and pyruvate: step 1/1.</text>
</comment>
<dbReference type="GO" id="GO:0016114">
    <property type="term" value="P:terpenoid biosynthetic process"/>
    <property type="evidence" value="ECO:0007669"/>
    <property type="project" value="InterPro"/>
</dbReference>
<evidence type="ECO:0000313" key="18">
    <source>
        <dbReference type="Proteomes" id="UP000072874"/>
    </source>
</evidence>
<keyword evidence="9" id="KW-0460">Magnesium</keyword>
<proteinExistence type="inferred from homology"/>
<dbReference type="OrthoDB" id="10266385at2759"/>
<reference evidence="16" key="2">
    <citation type="submission" date="2014-05" db="EMBL/GenBank/DDBJ databases">
        <authorList>
            <person name="Aslett A.Martin."/>
            <person name="De Silva Nishadi"/>
        </authorList>
    </citation>
    <scope>NUCLEOTIDE SEQUENCE</scope>
    <source>
        <strain evidence="16">YM</strain>
    </source>
</reference>
<dbReference type="RefSeq" id="XP_725353.2">
    <property type="nucleotide sequence ID" value="XM_720260.2"/>
</dbReference>
<dbReference type="EMBL" id="LM993667">
    <property type="protein sequence ID" value="VTZ80935.1"/>
    <property type="molecule type" value="Genomic_DNA"/>
</dbReference>
<dbReference type="InterPro" id="IPR029061">
    <property type="entry name" value="THDP-binding"/>
</dbReference>
<evidence type="ECO:0000256" key="2">
    <source>
        <dbReference type="ARBA" id="ARBA00001964"/>
    </source>
</evidence>
<dbReference type="VEuPathDB" id="PlasmoDB:PY17X_1356100"/>
<keyword evidence="14" id="KW-1133">Transmembrane helix</keyword>
<protein>
    <recommendedName>
        <fullName evidence="6">1-deoxy-D-xylulose-5-phosphate synthase</fullName>
        <ecNumber evidence="6">2.2.1.7</ecNumber>
    </recommendedName>
</protein>
<dbReference type="InterPro" id="IPR005477">
    <property type="entry name" value="Dxylulose-5-P_synthase"/>
</dbReference>
<dbReference type="Pfam" id="PF02779">
    <property type="entry name" value="Transket_pyr"/>
    <property type="match status" value="1"/>
</dbReference>
<evidence type="ECO:0000256" key="9">
    <source>
        <dbReference type="ARBA" id="ARBA00022842"/>
    </source>
</evidence>
<reference evidence="17" key="3">
    <citation type="submission" date="2014-05" db="EMBL/GenBank/DDBJ databases">
        <authorList>
            <person name="Aslett M.A."/>
            <person name="De Silva N."/>
        </authorList>
    </citation>
    <scope>NUCLEOTIDE SEQUENCE</scope>
    <source>
        <strain evidence="17">17X</strain>
    </source>
</reference>
<gene>
    <name evidence="17" type="ORF">PY17X_1356100</name>
    <name evidence="16" type="ORF">PYYM_1352700</name>
</gene>
<dbReference type="GO" id="GO:0009228">
    <property type="term" value="P:thiamine biosynthetic process"/>
    <property type="evidence" value="ECO:0007669"/>
    <property type="project" value="UniProtKB-KW"/>
</dbReference>
<dbReference type="PANTHER" id="PTHR43322:SF5">
    <property type="entry name" value="1-DEOXY-D-XYLULOSE-5-PHOSPHATE SYNTHASE, CHLOROPLASTIC"/>
    <property type="match status" value="1"/>
</dbReference>
<comment type="cofactor">
    <cofactor evidence="1">
        <name>Mg(2+)</name>
        <dbReference type="ChEBI" id="CHEBI:18420"/>
    </cofactor>
</comment>
<dbReference type="VEuPathDB" id="PlasmoDB:PYYM_1352700"/>
<dbReference type="VEuPathDB" id="PlasmoDB:PY04970"/>
<reference evidence="18 19" key="1">
    <citation type="journal article" date="2014" name="BMC Biol.">
        <title>A comprehensive evaluation of rodent malaria parasite genomes and gene expression.</title>
        <authorList>
            <person name="Otto T.D."/>
            <person name="Bohme U."/>
            <person name="Jackson A.P."/>
            <person name="Hunt M."/>
            <person name="Franke-Fayard B."/>
            <person name="Hoeijmakers W.A."/>
            <person name="Religa A.A."/>
            <person name="Robertson L."/>
            <person name="Sanders M."/>
            <person name="Ogun S.A."/>
            <person name="Cunningham D."/>
            <person name="Erhart A."/>
            <person name="Billker O."/>
            <person name="Khan S.M."/>
            <person name="Stunnenberg H.G."/>
            <person name="Langhorne J."/>
            <person name="Holder A.A."/>
            <person name="Waters A.P."/>
            <person name="Newbold C.I."/>
            <person name="Pain A."/>
            <person name="Berriman M."/>
            <person name="Janse C.J."/>
        </authorList>
    </citation>
    <scope>NUCLEOTIDE SEQUENCE [LARGE SCALE GENOMIC DNA]</scope>
    <source>
        <strain evidence="17 18">17X</strain>
        <strain evidence="16 19">YM</strain>
    </source>
</reference>
<keyword evidence="10" id="KW-0784">Thiamine biosynthesis</keyword>
<keyword evidence="7 16" id="KW-0808">Transferase</keyword>
<keyword evidence="12" id="KW-0414">Isoprene biosynthesis</keyword>
<dbReference type="SUPFAM" id="SSF52922">
    <property type="entry name" value="TK C-terminal domain-like"/>
    <property type="match status" value="1"/>
</dbReference>
<dbReference type="Pfam" id="PF02780">
    <property type="entry name" value="Transketolase_C"/>
    <property type="match status" value="1"/>
</dbReference>
<evidence type="ECO:0000313" key="17">
    <source>
        <dbReference type="EMBL" id="VTZ80935.1"/>
    </source>
</evidence>
<dbReference type="OMA" id="IFISPAM"/>
<evidence type="ECO:0000256" key="5">
    <source>
        <dbReference type="ARBA" id="ARBA00011738"/>
    </source>
</evidence>
<name>A0A078KLI8_PLAYE</name>
<dbReference type="SUPFAM" id="SSF52518">
    <property type="entry name" value="Thiamin diphosphate-binding fold (THDP-binding)"/>
    <property type="match status" value="2"/>
</dbReference>
<evidence type="ECO:0000256" key="12">
    <source>
        <dbReference type="ARBA" id="ARBA00023229"/>
    </source>
</evidence>
<dbReference type="Proteomes" id="UP000072904">
    <property type="component" value="Chromosome 13"/>
</dbReference>
<feature type="transmembrane region" description="Helical" evidence="14">
    <location>
        <begin position="7"/>
        <end position="27"/>
    </location>
</feature>
<feature type="region of interest" description="Disordered" evidence="13">
    <location>
        <begin position="555"/>
        <end position="583"/>
    </location>
</feature>
<dbReference type="InterPro" id="IPR020826">
    <property type="entry name" value="Transketolase_BS"/>
</dbReference>
<evidence type="ECO:0000259" key="15">
    <source>
        <dbReference type="SMART" id="SM00861"/>
    </source>
</evidence>
<organism evidence="16 19">
    <name type="scientific">Plasmodium yoelii</name>
    <dbReference type="NCBI Taxonomy" id="5861"/>
    <lineage>
        <taxon>Eukaryota</taxon>
        <taxon>Sar</taxon>
        <taxon>Alveolata</taxon>
        <taxon>Apicomplexa</taxon>
        <taxon>Aconoidasida</taxon>
        <taxon>Haemosporida</taxon>
        <taxon>Plasmodiidae</taxon>
        <taxon>Plasmodium</taxon>
        <taxon>Plasmodium (Vinckeia)</taxon>
    </lineage>
</organism>
<comment type="cofactor">
    <cofactor evidence="2">
        <name>thiamine diphosphate</name>
        <dbReference type="ChEBI" id="CHEBI:58937"/>
    </cofactor>
</comment>
<dbReference type="SMART" id="SM00861">
    <property type="entry name" value="Transket_pyr"/>
    <property type="match status" value="1"/>
</dbReference>
<evidence type="ECO:0000256" key="14">
    <source>
        <dbReference type="SAM" id="Phobius"/>
    </source>
</evidence>
<comment type="subunit">
    <text evidence="5">Homodimer.</text>
</comment>
<dbReference type="EMBL" id="LK934641">
    <property type="protein sequence ID" value="CDU20177.1"/>
    <property type="molecule type" value="Genomic_DNA"/>
</dbReference>
<feature type="compositionally biased region" description="Basic and acidic residues" evidence="13">
    <location>
        <begin position="564"/>
        <end position="583"/>
    </location>
</feature>
<dbReference type="KEGG" id="pyo:PY17X_1356100"/>
<evidence type="ECO:0000313" key="19">
    <source>
        <dbReference type="Proteomes" id="UP000072904"/>
    </source>
</evidence>
<dbReference type="PANTHER" id="PTHR43322">
    <property type="entry name" value="1-D-DEOXYXYLULOSE 5-PHOSPHATE SYNTHASE-RELATED"/>
    <property type="match status" value="1"/>
</dbReference>
<evidence type="ECO:0000256" key="4">
    <source>
        <dbReference type="ARBA" id="ARBA00011081"/>
    </source>
</evidence>
<sequence>MLHKIPFFYVLCVALIMLIHMNNPFVYSNIKKCNKHMNSINISNFPGGEGNLCGRFKNILPRFFKTLSYKNLSPYKNLEEFNEPNICYKQIDNFKQCLYKNNGKEQVTKSDEKRKTYKNKSKLLFINSSNSPHFNLKKNWNKNQGLNYLFNRKLMYTQENYKNNVYLKIFNSEKKNYSIHSLGDNSTNDDNTISNKNINNCYENYNGNNLDKYFDKINKYINVDMYKNKYGEEIYNEIVNLYVKRDIPKNYEQKYFFKNVKKSIIFDIDKYNDEEFEKKIQEEFTNNGVLINTINKKYYNKKNIKRMITILNYLPLLKIINTPMDLKNLKKKYLPLLSHELKIFHFFLVNITAGHFSPSLSLLELQLSLLYIFNPPLDEIIYDIGHQTYIHKILTGRKLLFLSLRQKNGISGFLNIFESSYDKFGAGHSSTALSAIQGIYEGDWQLLCSNKKENDILKIENNCDRSYSPNKFYISIIGDGGLTGGMALEALNYISFLNSKVLIIYNDNRQVSLPTNGKCISGNKPIGAISDHLYDFVKKNGQIIGNENLNKVNHYNSKENNINESDKKENNINESDKKENNINESGKKENIFTNLNYNYIGPIDGNNIEQVIKILEDIKNKGIQKSTILHILTNKSSDFINSKSPINIMHSIKKNEIFKFNIEELDSCHDENNNEQSKKEDNEKKDTILNDNEIFSNETYINVYTKEMLKYLEKNKNIIFISPAMLGGSGLLDISQKYPKNVYDVGISEQHAVTFSASMSLNKNLNVHLHIYSTFMQRAYDQIIHDLNLQKIPLNIIINRSGLVGEDGATHQGIYDLSYLGVLNNSTIISPSNDISLKKALKYCSINRKEGSIYIRLPKVNTLSNSYMENYLNINIMKDLEEIEKIGDPEYARNNYFGKSQIIQMSREKKGKKLVCIFNMGSMLYNIVNAIKEIEKDEKFSENFSFSIIDMIFLNPMDKNIIDYVINKNKHNYLITYEDNTLGGFYTHFNNYLIEKNYILKNKLYVKNIYFPNHPIEHATYKEQQEFVKMDQHNLIYRIKNYLTNNF</sequence>
<dbReference type="Gene3D" id="3.40.50.970">
    <property type="match status" value="2"/>
</dbReference>
<keyword evidence="8" id="KW-0479">Metal-binding</keyword>
<keyword evidence="14" id="KW-0812">Transmembrane</keyword>
<keyword evidence="14" id="KW-0472">Membrane</keyword>
<dbReference type="AlphaFoldDB" id="A0A078KLI8"/>
<dbReference type="GO" id="GO:0046872">
    <property type="term" value="F:metal ion binding"/>
    <property type="evidence" value="ECO:0007669"/>
    <property type="project" value="UniProtKB-KW"/>
</dbReference>
<feature type="domain" description="Transketolase-like pyrimidine-binding" evidence="15">
    <location>
        <begin position="698"/>
        <end position="865"/>
    </location>
</feature>
<dbReference type="EC" id="2.2.1.7" evidence="6"/>
<dbReference type="InterPro" id="IPR005475">
    <property type="entry name" value="Transketolase-like_Pyr-bd"/>
</dbReference>
<evidence type="ECO:0000256" key="6">
    <source>
        <dbReference type="ARBA" id="ARBA00013150"/>
    </source>
</evidence>
<dbReference type="GeneID" id="3790692"/>
<evidence type="ECO:0000256" key="7">
    <source>
        <dbReference type="ARBA" id="ARBA00022679"/>
    </source>
</evidence>
<evidence type="ECO:0000313" key="16">
    <source>
        <dbReference type="EMBL" id="CDU20177.1"/>
    </source>
</evidence>
<comment type="similarity">
    <text evidence="4">Belongs to the transketolase family. DXPS subfamily.</text>
</comment>
<dbReference type="GO" id="GO:0008661">
    <property type="term" value="F:1-deoxy-D-xylulose-5-phosphate synthase activity"/>
    <property type="evidence" value="ECO:0007669"/>
    <property type="project" value="UniProtKB-EC"/>
</dbReference>
<dbReference type="VEuPathDB" id="PlasmoDB:Py17XNL_001303405"/>
<dbReference type="UniPathway" id="UPA00064">
    <property type="reaction ID" value="UER00091"/>
</dbReference>